<comment type="caution">
    <text evidence="1">The sequence shown here is derived from an EMBL/GenBank/DDBJ whole genome shotgun (WGS) entry which is preliminary data.</text>
</comment>
<dbReference type="EMBL" id="WHWB01032070">
    <property type="protein sequence ID" value="KAJ7427122.1"/>
    <property type="molecule type" value="Genomic_DNA"/>
</dbReference>
<protein>
    <recommendedName>
        <fullName evidence="3">Rna-directed dna polymerase from mobile element jockey-like</fullName>
    </recommendedName>
</protein>
<keyword evidence="2" id="KW-1185">Reference proteome</keyword>
<evidence type="ECO:0008006" key="3">
    <source>
        <dbReference type="Google" id="ProtNLM"/>
    </source>
</evidence>
<organism evidence="1 2">
    <name type="scientific">Willisornis vidua</name>
    <name type="common">Xingu scale-backed antbird</name>
    <dbReference type="NCBI Taxonomy" id="1566151"/>
    <lineage>
        <taxon>Eukaryota</taxon>
        <taxon>Metazoa</taxon>
        <taxon>Chordata</taxon>
        <taxon>Craniata</taxon>
        <taxon>Vertebrata</taxon>
        <taxon>Euteleostomi</taxon>
        <taxon>Archelosauria</taxon>
        <taxon>Archosauria</taxon>
        <taxon>Dinosauria</taxon>
        <taxon>Saurischia</taxon>
        <taxon>Theropoda</taxon>
        <taxon>Coelurosauria</taxon>
        <taxon>Aves</taxon>
        <taxon>Neognathae</taxon>
        <taxon>Neoaves</taxon>
        <taxon>Telluraves</taxon>
        <taxon>Australaves</taxon>
        <taxon>Passeriformes</taxon>
        <taxon>Thamnophilidae</taxon>
        <taxon>Willisornis</taxon>
    </lineage>
</organism>
<dbReference type="Proteomes" id="UP001145742">
    <property type="component" value="Unassembled WGS sequence"/>
</dbReference>
<accession>A0ABQ9DWB3</accession>
<gene>
    <name evidence="1" type="ORF">WISP_09600</name>
</gene>
<name>A0ABQ9DWB3_9PASS</name>
<sequence length="131" mass="14838">MGNNQYLIHLKNVMGFARVSKDQEIYLGLSSAWICAKPLTLSLMTFMSLNWRDMDLVTGPLSSEVDIGIKCIPSKFADDTKLCGAADMLKRRDGIQRDLDRPERCVCDKFMKFSNAKCKVLHLGWGNPKHK</sequence>
<evidence type="ECO:0000313" key="1">
    <source>
        <dbReference type="EMBL" id="KAJ7427122.1"/>
    </source>
</evidence>
<evidence type="ECO:0000313" key="2">
    <source>
        <dbReference type="Proteomes" id="UP001145742"/>
    </source>
</evidence>
<proteinExistence type="predicted"/>
<reference evidence="1" key="1">
    <citation type="submission" date="2019-10" db="EMBL/GenBank/DDBJ databases">
        <authorList>
            <person name="Soares A.E.R."/>
            <person name="Aleixo A."/>
            <person name="Schneider P."/>
            <person name="Miyaki C.Y."/>
            <person name="Schneider M.P."/>
            <person name="Mello C."/>
            <person name="Vasconcelos A.T.R."/>
        </authorList>
    </citation>
    <scope>NUCLEOTIDE SEQUENCE</scope>
    <source>
        <tissue evidence="1">Muscle</tissue>
    </source>
</reference>